<geneLocation type="plasmid" evidence="1 2">
    <name>pMAQU02</name>
</geneLocation>
<keyword evidence="1" id="KW-0614">Plasmid</keyword>
<protein>
    <submittedName>
        <fullName evidence="1">Uncharacterized protein</fullName>
    </submittedName>
</protein>
<gene>
    <name evidence="1" type="ordered locus">Maqu_4079</name>
</gene>
<proteinExistence type="predicted"/>
<dbReference type="AlphaFoldDB" id="A1U8N2"/>
<dbReference type="EMBL" id="CP000516">
    <property type="protein sequence ID" value="ABM21351.1"/>
    <property type="molecule type" value="Genomic_DNA"/>
</dbReference>
<reference evidence="2" key="1">
    <citation type="journal article" date="2011" name="Appl. Environ. Microbiol.">
        <title>Genomic potential of Marinobacter aquaeolei, a biogeochemical 'opportunitroph'.</title>
        <authorList>
            <person name="Singer E."/>
            <person name="Webb E.A."/>
            <person name="Nelson W.C."/>
            <person name="Heidelberg J.F."/>
            <person name="Ivanova N."/>
            <person name="Pati A."/>
            <person name="Edwards K.J."/>
        </authorList>
    </citation>
    <scope>NUCLEOTIDE SEQUENCE [LARGE SCALE GENOMIC DNA]</scope>
    <source>
        <strain evidence="2">ATCC 700491 / DSM 11845 / VT8</strain>
    </source>
</reference>
<accession>A1U8N2</accession>
<sequence>MIGGRKTMPKKPNEDLRRYWGIFRDDRFAPADLWHWFRGAYYHSGGQDSWPRDDFLQWLALDTKSWIEPALGPRGGQGWRIAADAVEVCRAEEAFIEHTREEALAAISGVSVRIGRLYVEQRLAHPRFWEIVWCFEPPVPIKGPNVDGAGRHHTDTPFSFRALSTVGHSDLQERVICAEAHVSGLVAEAIGHHQNCIHQLNGLLNHVKP</sequence>
<evidence type="ECO:0000313" key="2">
    <source>
        <dbReference type="Proteomes" id="UP000000998"/>
    </source>
</evidence>
<name>A1U8N2_MARN8</name>
<dbReference type="HOGENOM" id="CLU_1353299_0_0_6"/>
<organism evidence="1 2">
    <name type="scientific">Marinobacter nauticus (strain ATCC 700491 / DSM 11845 / VT8)</name>
    <name type="common">Marinobacter aquaeolei</name>
    <dbReference type="NCBI Taxonomy" id="351348"/>
    <lineage>
        <taxon>Bacteria</taxon>
        <taxon>Pseudomonadati</taxon>
        <taxon>Pseudomonadota</taxon>
        <taxon>Gammaproteobacteria</taxon>
        <taxon>Pseudomonadales</taxon>
        <taxon>Marinobacteraceae</taxon>
        <taxon>Marinobacter</taxon>
    </lineage>
</organism>
<evidence type="ECO:0000313" key="1">
    <source>
        <dbReference type="EMBL" id="ABM21351.1"/>
    </source>
</evidence>
<dbReference type="Proteomes" id="UP000000998">
    <property type="component" value="Plasmid pMAQU02"/>
</dbReference>
<dbReference type="KEGG" id="maq:Maqu_4079"/>